<reference evidence="2" key="1">
    <citation type="submission" date="2016-08" db="EMBL/GenBank/DDBJ databases">
        <authorList>
            <person name="Seilhamer J.J."/>
        </authorList>
    </citation>
    <scope>NUCLEOTIDE SEQUENCE</scope>
    <source>
        <strain evidence="2">86</strain>
    </source>
</reference>
<accession>A0A212L7B5</accession>
<name>A0A212L7B5_9HYPH</name>
<keyword evidence="1" id="KW-1133">Transmembrane helix</keyword>
<proteinExistence type="predicted"/>
<dbReference type="RefSeq" id="WP_288199499.1">
    <property type="nucleotide sequence ID" value="NZ_LT608334.1"/>
</dbReference>
<evidence type="ECO:0000313" key="2">
    <source>
        <dbReference type="EMBL" id="SCM73463.1"/>
    </source>
</evidence>
<organism evidence="2">
    <name type="scientific">uncultured Pleomorphomonas sp</name>
    <dbReference type="NCBI Taxonomy" id="442121"/>
    <lineage>
        <taxon>Bacteria</taxon>
        <taxon>Pseudomonadati</taxon>
        <taxon>Pseudomonadota</taxon>
        <taxon>Alphaproteobacteria</taxon>
        <taxon>Hyphomicrobiales</taxon>
        <taxon>Pleomorphomonadaceae</taxon>
        <taxon>Pleomorphomonas</taxon>
        <taxon>environmental samples</taxon>
    </lineage>
</organism>
<dbReference type="EMBL" id="FMJD01000003">
    <property type="protein sequence ID" value="SCM73463.1"/>
    <property type="molecule type" value="Genomic_DNA"/>
</dbReference>
<feature type="transmembrane region" description="Helical" evidence="1">
    <location>
        <begin position="134"/>
        <end position="153"/>
    </location>
</feature>
<sequence>MTIRRKFAIGAPVRLGEFDPEMKVVRRLGKGVVEVSLENTDDTVQHMCFREADLMDATVHPRRQPYLSIGAAETQAGMVAAIGASITGARAVGKPDPTDDELYFDLAAAGFAAGDIRSLFPRAKALALDAIRDVAALTALALFLTAGGLWAGIFRGVI</sequence>
<evidence type="ECO:0000256" key="1">
    <source>
        <dbReference type="SAM" id="Phobius"/>
    </source>
</evidence>
<gene>
    <name evidence="2" type="ORF">KL86PLE_110077</name>
</gene>
<protein>
    <submittedName>
        <fullName evidence="2">Uncharacterized protein</fullName>
    </submittedName>
</protein>
<keyword evidence="1" id="KW-0472">Membrane</keyword>
<dbReference type="AlphaFoldDB" id="A0A212L7B5"/>
<keyword evidence="1" id="KW-0812">Transmembrane</keyword>